<comment type="caution">
    <text evidence="1">The sequence shown here is derived from an EMBL/GenBank/DDBJ whole genome shotgun (WGS) entry which is preliminary data.</text>
</comment>
<name>W1J4W8_9GAMM</name>
<gene>
    <name evidence="1" type="ORF">XCR1_2360001</name>
</gene>
<sequence length="47" mass="5652">MVPSIAIKEGVYKSLQITESHFREQYKNVQYDYFVYDSSQRLLSRYA</sequence>
<proteinExistence type="predicted"/>
<protein>
    <submittedName>
        <fullName evidence="1">Uncharacterized protein</fullName>
    </submittedName>
</protein>
<reference evidence="1 2" key="1">
    <citation type="submission" date="2013-11" db="EMBL/GenBank/DDBJ databases">
        <title>Draft genome sequence and annotation of the entomopathogenic bacterium, Xenorhabdus cabanillasi strain JM26.</title>
        <authorList>
            <person name="Gualtieri M."/>
            <person name="Ogier J.C."/>
            <person name="Pages S."/>
            <person name="Givaudan A."/>
            <person name="Gaudriault S."/>
        </authorList>
    </citation>
    <scope>NUCLEOTIDE SEQUENCE [LARGE SCALE GENOMIC DNA]</scope>
    <source>
        <strain evidence="1 2">JM26</strain>
    </source>
</reference>
<dbReference type="AlphaFoldDB" id="W1J4W8"/>
<organism evidence="1 2">
    <name type="scientific">Xenorhabdus cabanillasii JM26</name>
    <dbReference type="NCBI Taxonomy" id="1427517"/>
    <lineage>
        <taxon>Bacteria</taxon>
        <taxon>Pseudomonadati</taxon>
        <taxon>Pseudomonadota</taxon>
        <taxon>Gammaproteobacteria</taxon>
        <taxon>Enterobacterales</taxon>
        <taxon>Morganellaceae</taxon>
        <taxon>Xenorhabdus</taxon>
    </lineage>
</organism>
<accession>W1J4W8</accession>
<evidence type="ECO:0000313" key="2">
    <source>
        <dbReference type="Proteomes" id="UP000019197"/>
    </source>
</evidence>
<dbReference type="Proteomes" id="UP000019197">
    <property type="component" value="Unassembled WGS sequence"/>
</dbReference>
<evidence type="ECO:0000313" key="1">
    <source>
        <dbReference type="EMBL" id="CDL85807.1"/>
    </source>
</evidence>
<dbReference type="EMBL" id="CBXE010000153">
    <property type="protein sequence ID" value="CDL85807.1"/>
    <property type="molecule type" value="Genomic_DNA"/>
</dbReference>